<evidence type="ECO:0000313" key="3">
    <source>
        <dbReference type="Proteomes" id="UP000177124"/>
    </source>
</evidence>
<feature type="transmembrane region" description="Helical" evidence="1">
    <location>
        <begin position="37"/>
        <end position="56"/>
    </location>
</feature>
<organism evidence="2 3">
    <name type="scientific">Candidatus Curtissbacteria bacterium RIFCSPHIGHO2_02_FULL_42_15</name>
    <dbReference type="NCBI Taxonomy" id="1797716"/>
    <lineage>
        <taxon>Bacteria</taxon>
        <taxon>Candidatus Curtissiibacteriota</taxon>
    </lineage>
</organism>
<evidence type="ECO:0000313" key="2">
    <source>
        <dbReference type="EMBL" id="OGD90301.1"/>
    </source>
</evidence>
<sequence>MIDLKSKTKSQKIIITVWLILVTLILVSTIFSDDVGVPELGLGIATVISIPAFVIYKMWG</sequence>
<accession>A0A1F5GEJ6</accession>
<protein>
    <submittedName>
        <fullName evidence="2">Uncharacterized protein</fullName>
    </submittedName>
</protein>
<reference evidence="2 3" key="1">
    <citation type="journal article" date="2016" name="Nat. Commun.">
        <title>Thousands of microbial genomes shed light on interconnected biogeochemical processes in an aquifer system.</title>
        <authorList>
            <person name="Anantharaman K."/>
            <person name="Brown C.T."/>
            <person name="Hug L.A."/>
            <person name="Sharon I."/>
            <person name="Castelle C.J."/>
            <person name="Probst A.J."/>
            <person name="Thomas B.C."/>
            <person name="Singh A."/>
            <person name="Wilkins M.J."/>
            <person name="Karaoz U."/>
            <person name="Brodie E.L."/>
            <person name="Williams K.H."/>
            <person name="Hubbard S.S."/>
            <person name="Banfield J.F."/>
        </authorList>
    </citation>
    <scope>NUCLEOTIDE SEQUENCE [LARGE SCALE GENOMIC DNA]</scope>
</reference>
<keyword evidence="1" id="KW-0472">Membrane</keyword>
<keyword evidence="1" id="KW-1133">Transmembrane helix</keyword>
<name>A0A1F5GEJ6_9BACT</name>
<proteinExistence type="predicted"/>
<dbReference type="Proteomes" id="UP000177124">
    <property type="component" value="Unassembled WGS sequence"/>
</dbReference>
<dbReference type="AlphaFoldDB" id="A0A1F5GEJ6"/>
<comment type="caution">
    <text evidence="2">The sequence shown here is derived from an EMBL/GenBank/DDBJ whole genome shotgun (WGS) entry which is preliminary data.</text>
</comment>
<dbReference type="EMBL" id="MFBF01000048">
    <property type="protein sequence ID" value="OGD90301.1"/>
    <property type="molecule type" value="Genomic_DNA"/>
</dbReference>
<gene>
    <name evidence="2" type="ORF">A3D07_03915</name>
</gene>
<feature type="transmembrane region" description="Helical" evidence="1">
    <location>
        <begin position="12"/>
        <end position="31"/>
    </location>
</feature>
<evidence type="ECO:0000256" key="1">
    <source>
        <dbReference type="SAM" id="Phobius"/>
    </source>
</evidence>
<keyword evidence="1" id="KW-0812">Transmembrane</keyword>